<evidence type="ECO:0000259" key="8">
    <source>
        <dbReference type="PROSITE" id="PS50075"/>
    </source>
</evidence>
<proteinExistence type="predicted"/>
<dbReference type="InterPro" id="IPR042099">
    <property type="entry name" value="ANL_N_sf"/>
</dbReference>
<dbReference type="Pfam" id="PF00668">
    <property type="entry name" value="Condensation"/>
    <property type="match status" value="1"/>
</dbReference>
<gene>
    <name evidence="9" type="ORF">BRAFLDRAFT_71891</name>
</gene>
<evidence type="ECO:0000256" key="7">
    <source>
        <dbReference type="SAM" id="MobiDB-lite"/>
    </source>
</evidence>
<organism>
    <name type="scientific">Branchiostoma floridae</name>
    <name type="common">Florida lancelet</name>
    <name type="synonym">Amphioxus</name>
    <dbReference type="NCBI Taxonomy" id="7739"/>
    <lineage>
        <taxon>Eukaryota</taxon>
        <taxon>Metazoa</taxon>
        <taxon>Chordata</taxon>
        <taxon>Cephalochordata</taxon>
        <taxon>Leptocardii</taxon>
        <taxon>Amphioxiformes</taxon>
        <taxon>Branchiostomatidae</taxon>
        <taxon>Branchiostoma</taxon>
    </lineage>
</organism>
<dbReference type="Gene3D" id="3.30.559.30">
    <property type="entry name" value="Nonribosomal peptide synthetase, condensation domain"/>
    <property type="match status" value="1"/>
</dbReference>
<dbReference type="SMART" id="SM00822">
    <property type="entry name" value="PKS_KR"/>
    <property type="match status" value="1"/>
</dbReference>
<dbReference type="GO" id="GO:0031177">
    <property type="term" value="F:phosphopantetheine binding"/>
    <property type="evidence" value="ECO:0007669"/>
    <property type="project" value="InterPro"/>
</dbReference>
<dbReference type="Gene3D" id="3.30.559.10">
    <property type="entry name" value="Chloramphenicol acetyltransferase-like domain"/>
    <property type="match status" value="1"/>
</dbReference>
<dbReference type="EC" id="3.1.2.14" evidence="1"/>
<dbReference type="InterPro" id="IPR057326">
    <property type="entry name" value="KR_dom"/>
</dbReference>
<dbReference type="PANTHER" id="PTHR43775:SF37">
    <property type="entry name" value="SI:DKEY-61P9.11"/>
    <property type="match status" value="1"/>
</dbReference>
<evidence type="ECO:0000256" key="2">
    <source>
        <dbReference type="ARBA" id="ARBA00012873"/>
    </source>
</evidence>
<dbReference type="InParanoid" id="C3XS40"/>
<dbReference type="InterPro" id="IPR001031">
    <property type="entry name" value="Thioesterase"/>
</dbReference>
<feature type="domain" description="Carrier" evidence="8">
    <location>
        <begin position="359"/>
        <end position="435"/>
    </location>
</feature>
<dbReference type="PANTHER" id="PTHR43775">
    <property type="entry name" value="FATTY ACID SYNTHASE"/>
    <property type="match status" value="1"/>
</dbReference>
<evidence type="ECO:0000256" key="3">
    <source>
        <dbReference type="ARBA" id="ARBA00018769"/>
    </source>
</evidence>
<dbReference type="Pfam" id="PF08659">
    <property type="entry name" value="KR"/>
    <property type="match status" value="1"/>
</dbReference>
<dbReference type="InterPro" id="IPR036291">
    <property type="entry name" value="NAD(P)-bd_dom_sf"/>
</dbReference>
<dbReference type="Pfam" id="PF00501">
    <property type="entry name" value="AMP-binding"/>
    <property type="match status" value="1"/>
</dbReference>
<evidence type="ECO:0000256" key="5">
    <source>
        <dbReference type="ARBA" id="ARBA00022553"/>
    </source>
</evidence>
<comment type="catalytic activity">
    <reaction evidence="6">
        <text>acetyl-CoA + n malonyl-CoA + 2n NADPH + 2n H(+) = a long-chain fatty acid + (n+1) CoA + n CO2 + 2n NADP(+).</text>
        <dbReference type="EC" id="2.3.1.85"/>
    </reaction>
</comment>
<dbReference type="SUPFAM" id="SSF50729">
    <property type="entry name" value="PH domain-like"/>
    <property type="match status" value="1"/>
</dbReference>
<dbReference type="InterPro" id="IPR000873">
    <property type="entry name" value="AMP-dep_synth/lig_dom"/>
</dbReference>
<reference evidence="9" key="1">
    <citation type="journal article" date="2008" name="Nature">
        <title>The amphioxus genome and the evolution of the chordate karyotype.</title>
        <authorList>
            <consortium name="US DOE Joint Genome Institute (JGI-PGF)"/>
            <person name="Putnam N.H."/>
            <person name="Butts T."/>
            <person name="Ferrier D.E.K."/>
            <person name="Furlong R.F."/>
            <person name="Hellsten U."/>
            <person name="Kawashima T."/>
            <person name="Robinson-Rechavi M."/>
            <person name="Shoguchi E."/>
            <person name="Terry A."/>
            <person name="Yu J.-K."/>
            <person name="Benito-Gutierrez E.L."/>
            <person name="Dubchak I."/>
            <person name="Garcia-Fernandez J."/>
            <person name="Gibson-Brown J.J."/>
            <person name="Grigoriev I.V."/>
            <person name="Horton A.C."/>
            <person name="de Jong P.J."/>
            <person name="Jurka J."/>
            <person name="Kapitonov V.V."/>
            <person name="Kohara Y."/>
            <person name="Kuroki Y."/>
            <person name="Lindquist E."/>
            <person name="Lucas S."/>
            <person name="Osoegawa K."/>
            <person name="Pennacchio L.A."/>
            <person name="Salamov A.A."/>
            <person name="Satou Y."/>
            <person name="Sauka-Spengler T."/>
            <person name="Schmutz J."/>
            <person name="Shin-I T."/>
            <person name="Toyoda A."/>
            <person name="Bronner-Fraser M."/>
            <person name="Fujiyama A."/>
            <person name="Holland L.Z."/>
            <person name="Holland P.W.H."/>
            <person name="Satoh N."/>
            <person name="Rokhsar D.S."/>
        </authorList>
    </citation>
    <scope>NUCLEOTIDE SEQUENCE [LARGE SCALE GENOMIC DNA]</scope>
    <source>
        <strain evidence="9">S238N-H82</strain>
        <tissue evidence="9">Testes</tissue>
    </source>
</reference>
<dbReference type="CDD" id="cd05274">
    <property type="entry name" value="KR_FAS_SDR_x"/>
    <property type="match status" value="1"/>
</dbReference>
<dbReference type="EC" id="2.3.1.85" evidence="2"/>
<dbReference type="SUPFAM" id="SSF47336">
    <property type="entry name" value="ACP-like"/>
    <property type="match status" value="1"/>
</dbReference>
<dbReference type="InterPro" id="IPR009081">
    <property type="entry name" value="PP-bd_ACP"/>
</dbReference>
<dbReference type="Gene3D" id="3.40.50.1820">
    <property type="entry name" value="alpha/beta hydrolase"/>
    <property type="match status" value="1"/>
</dbReference>
<dbReference type="PROSITE" id="PS00012">
    <property type="entry name" value="PHOSPHOPANTETHEINE"/>
    <property type="match status" value="1"/>
</dbReference>
<dbReference type="InterPro" id="IPR013968">
    <property type="entry name" value="PKS_KR"/>
</dbReference>
<evidence type="ECO:0000256" key="1">
    <source>
        <dbReference type="ARBA" id="ARBA00012480"/>
    </source>
</evidence>
<dbReference type="SUPFAM" id="SSF53474">
    <property type="entry name" value="alpha/beta-Hydrolases"/>
    <property type="match status" value="1"/>
</dbReference>
<dbReference type="InterPro" id="IPR036736">
    <property type="entry name" value="ACP-like_sf"/>
</dbReference>
<accession>C3XS40</accession>
<dbReference type="Gene3D" id="3.40.50.12780">
    <property type="entry name" value="N-terminal domain of ligase-like"/>
    <property type="match status" value="1"/>
</dbReference>
<dbReference type="InterPro" id="IPR050091">
    <property type="entry name" value="PKS_NRPS_Biosynth_Enz"/>
</dbReference>
<dbReference type="eggNOG" id="KOG1202">
    <property type="taxonomic scope" value="Eukaryota"/>
</dbReference>
<dbReference type="GO" id="GO:0016297">
    <property type="term" value="F:fatty acyl-[ACP] hydrolase activity"/>
    <property type="evidence" value="ECO:0007669"/>
    <property type="project" value="UniProtKB-EC"/>
</dbReference>
<dbReference type="SUPFAM" id="SSF56801">
    <property type="entry name" value="Acetyl-CoA synthetase-like"/>
    <property type="match status" value="1"/>
</dbReference>
<name>C3XS40_BRAFL</name>
<dbReference type="GO" id="GO:0044550">
    <property type="term" value="P:secondary metabolite biosynthetic process"/>
    <property type="evidence" value="ECO:0007669"/>
    <property type="project" value="UniProtKB-ARBA"/>
</dbReference>
<dbReference type="SMART" id="SM00823">
    <property type="entry name" value="PKS_PP"/>
    <property type="match status" value="1"/>
</dbReference>
<dbReference type="Gene3D" id="1.10.1200.10">
    <property type="entry name" value="ACP-like"/>
    <property type="match status" value="1"/>
</dbReference>
<dbReference type="SUPFAM" id="SSF52777">
    <property type="entry name" value="CoA-dependent acyltransferases"/>
    <property type="match status" value="2"/>
</dbReference>
<dbReference type="InterPro" id="IPR006162">
    <property type="entry name" value="Ppantetheine_attach_site"/>
</dbReference>
<dbReference type="EMBL" id="GG666456">
    <property type="protein sequence ID" value="EEN69508.1"/>
    <property type="molecule type" value="Genomic_DNA"/>
</dbReference>
<dbReference type="InterPro" id="IPR020806">
    <property type="entry name" value="PKS_PP-bd"/>
</dbReference>
<protein>
    <recommendedName>
        <fullName evidence="3">Fatty acid synthase</fullName>
        <ecNumber evidence="2">2.3.1.85</ecNumber>
        <ecNumber evidence="1">3.1.2.14</ecNumber>
    </recommendedName>
</protein>
<dbReference type="Pfam" id="PF00975">
    <property type="entry name" value="Thioesterase"/>
    <property type="match status" value="1"/>
</dbReference>
<dbReference type="InterPro" id="IPR001242">
    <property type="entry name" value="Condensation_dom"/>
</dbReference>
<dbReference type="Gene3D" id="3.40.50.720">
    <property type="entry name" value="NAD(P)-binding Rossmann-like Domain"/>
    <property type="match status" value="1"/>
</dbReference>
<dbReference type="Gene3D" id="3.40.50.980">
    <property type="match status" value="1"/>
</dbReference>
<dbReference type="STRING" id="7739.C3XS40"/>
<dbReference type="InterPro" id="IPR029058">
    <property type="entry name" value="AB_hydrolase_fold"/>
</dbReference>
<keyword evidence="4" id="KW-0596">Phosphopantetheine</keyword>
<keyword evidence="5" id="KW-0597">Phosphoprotein</keyword>
<sequence>MADNIQQLLSKFDKSDNSLSSLIPSVQTNMDLSSLSKILHHQQKGLKMPDIVTVDDREVQLGLDIKQNQFKAVDKATYIVTGGLKGFGLALLEWLAKCGACHLVVLARSEPTEEAKIKLEALSSRSVDVRVLKVDVTDKKAVEEALTWARDTMPQIDGIFHCAAVYADKLMDQTAQEDWERVMHPKAVGAIILHDATKKLHARLKHFVLISSVVALLGNTGQAGYCAANSTLIALGEARRHEGLPATVASFGVINTVGFAERSGLIQMWERMGLQSVSPQDALEILGCMMENQYPHFGISTAFDIRKYCSTHKSLTLQHLQAADTCFSRFTTLIPNDVLSGSVSLSEKVVTSTKNNGLGIIKEELIAYLCQQLGIEDSAEIADETSPVSLGLDSLLSVNMSNEITDKFEVTVTSVELLSDKMTVQMLSETIYDKMANLAGSQGIATSSTNPVVTAEGNAWLHFFGKLQNPILTVVCFPANGGGPSLFHQWGEHFSKHNIEVVTATLPGWESRERESPISSLQQIVEALGSQIMETLMNDKMAFYGHSMGALIAFEVAHFIHTKGNRCPSHLFVGGWYAPSLPYPHPQELRVSPALFDPLTGTQQVMEKAKTFSFLPEGVVNNPAHLRRLLPCLQAGIEICKSYICEHTESLPCRVVALGGQNDPFVSPDHLDNWELVASDSPASEPAFRKLIVQGGHFFITTSRQDVLNKLTRVLQEDNVIIKPSFKSQQNAPEVFSMETKPSPALAISALSPVKSAPVIHKAAAYLRYQIKHPTFYTKNLYIMFRTQNIPADVDSWRSVFVQLMDRHETLRSTYHASSDVQHPSGAEARYYNTIAGFEVLTGYQEKQAEEAVYQRTKVPFQLDKEYPARCIVAPTGKRSAVVGLVLHHIATDSTSFNILFRDFGEIMRAHFKKKTLQKPMTTLTYCDFIQYYYSYLQQNQNELQDFWRAALPPTIPSINLSFAKPRPPTLCTEGGSLQVDLSKEQVHGIKEYAKSIGTTVYSIIATTYQLLLHIYTAHDDIVIACPFDMRMLAPQFSHIHGLCQHHLPLCASFKNKEQPYRQVLLQSFYKLQECKKHGIYPIDEIMKLVSYEKHPTMDPIMQHIVVQNDQTDLNKMSNDKITILKNDYHDYANDFVLHLFQDTNTKSVSCSVRYAKSLFDEEVAQCMVNDYVTLLSTCLKNPEWSLSKIINSLEMTALNCSPGAVHSMNDDHQDRVNGRPMQEETIHGYFQLQAARTPASRAVSFNGTEISYRSLDEQSDHLASVLIGMTSSERSEDDVLHGCTLNIDHIWDEARDNSSTGTCPTEVSKYAFVMTTVTTPARLVRGTHAGLLNRLKSTWQEFPHQVTDVCCLKSPLAGRVDAMLELFGPLLQGVPVVIIPTALLLNPAQLLEFISMCNITRLSGVHDRFWNALLQELHGTARRKRWKQLSLKYVFTDAGSTKSSTLIELSRALSHATIVSTYSTLEVYSGGLIASGTKSAPFNRDKIPMKPMDSTKVTVLADSENGHGTLCISVPELSENVEEFPALTIVKDGIPYYITERQASVTPSGMVLLAKECENGDSKEGSSRSSSPVPRQLITSPDEPHALNDGLLQMLQKGTTVRKMTSKGWAHRRLLQLVVENDSTANLLWGSNNKSRQLSVSSISSIQSSTVEGKPSLHLITEERDFTFLFNSSQDQESWRHALWTLINTTTEPQGDSESEDTHL</sequence>
<dbReference type="SUPFAM" id="SSF51735">
    <property type="entry name" value="NAD(P)-binding Rossmann-fold domains"/>
    <property type="match status" value="1"/>
</dbReference>
<evidence type="ECO:0000313" key="9">
    <source>
        <dbReference type="EMBL" id="EEN69508.1"/>
    </source>
</evidence>
<dbReference type="InterPro" id="IPR023213">
    <property type="entry name" value="CAT-like_dom_sf"/>
</dbReference>
<feature type="region of interest" description="Disordered" evidence="7">
    <location>
        <begin position="1559"/>
        <end position="1586"/>
    </location>
</feature>
<evidence type="ECO:0000256" key="6">
    <source>
        <dbReference type="ARBA" id="ARBA00044883"/>
    </source>
</evidence>
<dbReference type="Pfam" id="PF00550">
    <property type="entry name" value="PP-binding"/>
    <property type="match status" value="1"/>
</dbReference>
<dbReference type="GO" id="GO:0004312">
    <property type="term" value="F:fatty acid synthase activity"/>
    <property type="evidence" value="ECO:0007669"/>
    <property type="project" value="UniProtKB-EC"/>
</dbReference>
<dbReference type="PROSITE" id="PS50075">
    <property type="entry name" value="CARRIER"/>
    <property type="match status" value="1"/>
</dbReference>
<evidence type="ECO:0000256" key="4">
    <source>
        <dbReference type="ARBA" id="ARBA00022450"/>
    </source>
</evidence>